<dbReference type="InterPro" id="IPR029016">
    <property type="entry name" value="GAF-like_dom_sf"/>
</dbReference>
<gene>
    <name evidence="4" type="ORF">N868_11500</name>
</gene>
<dbReference type="Gene3D" id="3.30.70.270">
    <property type="match status" value="1"/>
</dbReference>
<dbReference type="InterPro" id="IPR035919">
    <property type="entry name" value="EAL_sf"/>
</dbReference>
<dbReference type="EMBL" id="AXCY01000027">
    <property type="protein sequence ID" value="KGM11232.1"/>
    <property type="molecule type" value="Genomic_DNA"/>
</dbReference>
<feature type="region of interest" description="Disordered" evidence="1">
    <location>
        <begin position="941"/>
        <end position="961"/>
    </location>
</feature>
<feature type="domain" description="EAL" evidence="2">
    <location>
        <begin position="687"/>
        <end position="943"/>
    </location>
</feature>
<dbReference type="PROSITE" id="PS50883">
    <property type="entry name" value="EAL"/>
    <property type="match status" value="1"/>
</dbReference>
<accession>A0A0A0BUA2</accession>
<dbReference type="AlphaFoldDB" id="A0A0A0BUA2"/>
<reference evidence="4 5" key="1">
    <citation type="submission" date="2013-08" db="EMBL/GenBank/DDBJ databases">
        <title>Genome sequencing of Cellulomonas carbonis T26.</title>
        <authorList>
            <person name="Chen F."/>
            <person name="Li Y."/>
            <person name="Wang G."/>
        </authorList>
    </citation>
    <scope>NUCLEOTIDE SEQUENCE [LARGE SCALE GENOMIC DNA]</scope>
    <source>
        <strain evidence="4 5">T26</strain>
    </source>
</reference>
<dbReference type="InterPro" id="IPR003018">
    <property type="entry name" value="GAF"/>
</dbReference>
<dbReference type="InterPro" id="IPR000160">
    <property type="entry name" value="GGDEF_dom"/>
</dbReference>
<dbReference type="Proteomes" id="UP000029839">
    <property type="component" value="Unassembled WGS sequence"/>
</dbReference>
<dbReference type="FunFam" id="3.30.70.270:FF:000001">
    <property type="entry name" value="Diguanylate cyclase domain protein"/>
    <property type="match status" value="1"/>
</dbReference>
<dbReference type="Gene3D" id="3.20.20.450">
    <property type="entry name" value="EAL domain"/>
    <property type="match status" value="1"/>
</dbReference>
<reference evidence="4 5" key="2">
    <citation type="journal article" date="2015" name="Stand. Genomic Sci.">
        <title>Draft genome sequence of Cellulomonas carbonis T26(T) and comparative analysis of six Cellulomonas genomes.</title>
        <authorList>
            <person name="Zhuang W."/>
            <person name="Zhang S."/>
            <person name="Xia X."/>
            <person name="Wang G."/>
        </authorList>
    </citation>
    <scope>NUCLEOTIDE SEQUENCE [LARGE SCALE GENOMIC DNA]</scope>
    <source>
        <strain evidence="4 5">T26</strain>
    </source>
</reference>
<dbReference type="OrthoDB" id="23692at2"/>
<dbReference type="SMART" id="SM00065">
    <property type="entry name" value="GAF"/>
    <property type="match status" value="1"/>
</dbReference>
<dbReference type="PANTHER" id="PTHR33121:SF70">
    <property type="entry name" value="SIGNALING PROTEIN YKOW"/>
    <property type="match status" value="1"/>
</dbReference>
<protein>
    <submittedName>
        <fullName evidence="4">Diguanylate phosphodiesterase</fullName>
    </submittedName>
</protein>
<evidence type="ECO:0000259" key="2">
    <source>
        <dbReference type="PROSITE" id="PS50883"/>
    </source>
</evidence>
<comment type="caution">
    <text evidence="4">The sequence shown here is derived from an EMBL/GenBank/DDBJ whole genome shotgun (WGS) entry which is preliminary data.</text>
</comment>
<dbReference type="CDD" id="cd01948">
    <property type="entry name" value="EAL"/>
    <property type="match status" value="1"/>
</dbReference>
<dbReference type="PANTHER" id="PTHR33121">
    <property type="entry name" value="CYCLIC DI-GMP PHOSPHODIESTERASE PDEF"/>
    <property type="match status" value="1"/>
</dbReference>
<dbReference type="SMART" id="SM00267">
    <property type="entry name" value="GGDEF"/>
    <property type="match status" value="1"/>
</dbReference>
<dbReference type="Gene3D" id="3.30.450.40">
    <property type="match status" value="1"/>
</dbReference>
<dbReference type="RefSeq" id="WP_161784036.1">
    <property type="nucleotide sequence ID" value="NZ_AXCY01000027.1"/>
</dbReference>
<feature type="domain" description="GGDEF" evidence="3">
    <location>
        <begin position="548"/>
        <end position="680"/>
    </location>
</feature>
<dbReference type="PROSITE" id="PS50887">
    <property type="entry name" value="GGDEF"/>
    <property type="match status" value="1"/>
</dbReference>
<proteinExistence type="predicted"/>
<dbReference type="Pfam" id="PF00990">
    <property type="entry name" value="GGDEF"/>
    <property type="match status" value="1"/>
</dbReference>
<organism evidence="4 5">
    <name type="scientific">Cellulomonas carbonis T26</name>
    <dbReference type="NCBI Taxonomy" id="947969"/>
    <lineage>
        <taxon>Bacteria</taxon>
        <taxon>Bacillati</taxon>
        <taxon>Actinomycetota</taxon>
        <taxon>Actinomycetes</taxon>
        <taxon>Micrococcales</taxon>
        <taxon>Cellulomonadaceae</taxon>
        <taxon>Cellulomonas</taxon>
    </lineage>
</organism>
<dbReference type="SUPFAM" id="SSF55073">
    <property type="entry name" value="Nucleotide cyclase"/>
    <property type="match status" value="1"/>
</dbReference>
<dbReference type="NCBIfam" id="TIGR00254">
    <property type="entry name" value="GGDEF"/>
    <property type="match status" value="1"/>
</dbReference>
<keyword evidence="5" id="KW-1185">Reference proteome</keyword>
<name>A0A0A0BUA2_9CELL</name>
<dbReference type="SMART" id="SM00052">
    <property type="entry name" value="EAL"/>
    <property type="match status" value="1"/>
</dbReference>
<dbReference type="GO" id="GO:0071111">
    <property type="term" value="F:cyclic-guanylate-specific phosphodiesterase activity"/>
    <property type="evidence" value="ECO:0007669"/>
    <property type="project" value="InterPro"/>
</dbReference>
<dbReference type="InterPro" id="IPR029787">
    <property type="entry name" value="Nucleotide_cyclase"/>
</dbReference>
<evidence type="ECO:0000256" key="1">
    <source>
        <dbReference type="SAM" id="MobiDB-lite"/>
    </source>
</evidence>
<dbReference type="SUPFAM" id="SSF55781">
    <property type="entry name" value="GAF domain-like"/>
    <property type="match status" value="1"/>
</dbReference>
<evidence type="ECO:0000313" key="4">
    <source>
        <dbReference type="EMBL" id="KGM11232.1"/>
    </source>
</evidence>
<dbReference type="Pfam" id="PF00563">
    <property type="entry name" value="EAL"/>
    <property type="match status" value="1"/>
</dbReference>
<dbReference type="CDD" id="cd01949">
    <property type="entry name" value="GGDEF"/>
    <property type="match status" value="1"/>
</dbReference>
<sequence>MSDEPRETSGATTVLLLGHVRERGGDAAVAEMLRRADVPLTAAQLTDTATWISYATRIRLFAAATEVLGDPTTMRQVGRSAAVHGAHHALIVLLRGMGTPRAVYRVLHKAVPKFTTTSTMRVLTTTARSAQLDYRLHDGYEHSRLDCEYAQGLFEAVPTLFGLPLGHVLHDRCQSDGHPSCTYEVTWAPRRRLRAGERERDRAVEVRALRGQIEELQHAASDLVASSDVGQALDRIVERAAAAVLAPAYLLVVEPDEGGEPDVRSAGLTPERRDAIASDLLHGRPVGASVAVVDVASRRRRHGRLAVVYGPEHAPLVEDLGMLEAYAGHAAAALDLLSALEESRRHGERASALLALAEDLARADDETKVGEVAAGAVPGVVGSRSATVMLWDPGAGALTPVASGGLRSDQRRFLLGHHVRADESPEMAMLLTRRDPVVLRRSEVSVSLRPIFDGLEVETVVVAPLVAGSALLGVLTAGWTTVLEGRSLEEASSRVVAVSAQAATALEKARLLTTVRHQAMHDALSGLPNRVLFTRTLDETLRAAEPGSATAVLFCDLDRFKHVNDELGHAAGDELLRQVAARLRGVFRPGDLVGRLSGDEFAVVLAAVDEPSALAVASRVVESLDQPFRIEGRELRVTVSVGVALHTGTDGRGDRLLAAADAAMYDAKQAGRNQVALAGAVTSRLVVPSLEAELGRAVESGQLRLYFQPVVDIAGDGAPVVVGAEALLRWAHPRLGLLAPGAFLPLAEETGLVTDLDLWAVDAACAAVSAWPQDGRRLRVAVNLAGSTLVDDRLGATVRDALRRHGVSPDQLDLEVVESRSLVDLPGVVDHIAELRQMGLRIALDDFGTGFSTLAWLQALPVDQVKIDRSFVMRLPDDAASLAVVRGVVALAEEIGLDVVAEGVETAEQLAALRAAGCRHVQGYLLGRPAPLLDVVGPTRARTTPHDDHPVWEAAPDARPADGLAADAVTEPMPEV</sequence>
<dbReference type="InterPro" id="IPR050706">
    <property type="entry name" value="Cyclic-di-GMP_PDE-like"/>
</dbReference>
<evidence type="ECO:0000259" key="3">
    <source>
        <dbReference type="PROSITE" id="PS50887"/>
    </source>
</evidence>
<dbReference type="InterPro" id="IPR001633">
    <property type="entry name" value="EAL_dom"/>
</dbReference>
<dbReference type="InterPro" id="IPR043128">
    <property type="entry name" value="Rev_trsase/Diguanyl_cyclase"/>
</dbReference>
<evidence type="ECO:0000313" key="5">
    <source>
        <dbReference type="Proteomes" id="UP000029839"/>
    </source>
</evidence>
<dbReference type="SUPFAM" id="SSF141868">
    <property type="entry name" value="EAL domain-like"/>
    <property type="match status" value="1"/>
</dbReference>